<name>A0A8T1EJL3_9STRA</name>
<sequence length="76" mass="8461">MLVIPYSCVDIIHLVRPSALNSVMHFRRALPADEVATTEKGVNMWDSSSKKVLHKPPKAKTFAELVSALASFYKFA</sequence>
<proteinExistence type="predicted"/>
<dbReference type="EMBL" id="RCMI01000294">
    <property type="protein sequence ID" value="KAG2919396.1"/>
    <property type="molecule type" value="Genomic_DNA"/>
</dbReference>
<evidence type="ECO:0000313" key="3">
    <source>
        <dbReference type="EMBL" id="KAG2951797.1"/>
    </source>
</evidence>
<dbReference type="Proteomes" id="UP000736787">
    <property type="component" value="Unassembled WGS sequence"/>
</dbReference>
<evidence type="ECO:0000313" key="4">
    <source>
        <dbReference type="Proteomes" id="UP000736787"/>
    </source>
</evidence>
<gene>
    <name evidence="1" type="ORF">PC113_g3406</name>
    <name evidence="2" type="ORF">PC115_g10159</name>
    <name evidence="3" type="ORF">PC117_g3312</name>
</gene>
<comment type="caution">
    <text evidence="3">The sequence shown here is derived from an EMBL/GenBank/DDBJ whole genome shotgun (WGS) entry which is preliminary data.</text>
</comment>
<dbReference type="EMBL" id="RCMG01000052">
    <property type="protein sequence ID" value="KAG2865782.1"/>
    <property type="molecule type" value="Genomic_DNA"/>
</dbReference>
<accession>A0A8T1EJL3</accession>
<protein>
    <submittedName>
        <fullName evidence="3">Uncharacterized protein</fullName>
    </submittedName>
</protein>
<reference evidence="3" key="1">
    <citation type="submission" date="2018-10" db="EMBL/GenBank/DDBJ databases">
        <title>Effector identification in a new, highly contiguous assembly of the strawberry crown rot pathogen Phytophthora cactorum.</title>
        <authorList>
            <person name="Armitage A.D."/>
            <person name="Nellist C.F."/>
            <person name="Bates H."/>
            <person name="Vickerstaff R.J."/>
            <person name="Harrison R.J."/>
        </authorList>
    </citation>
    <scope>NUCLEOTIDE SEQUENCE</scope>
    <source>
        <strain evidence="1">15-7</strain>
        <strain evidence="2">4032</strain>
        <strain evidence="3">4040</strain>
    </source>
</reference>
<evidence type="ECO:0000313" key="2">
    <source>
        <dbReference type="EMBL" id="KAG2919396.1"/>
    </source>
</evidence>
<dbReference type="Proteomes" id="UP000735874">
    <property type="component" value="Unassembled WGS sequence"/>
</dbReference>
<dbReference type="EMBL" id="RCMK01000047">
    <property type="protein sequence ID" value="KAG2951797.1"/>
    <property type="molecule type" value="Genomic_DNA"/>
</dbReference>
<evidence type="ECO:0000313" key="1">
    <source>
        <dbReference type="EMBL" id="KAG2865782.1"/>
    </source>
</evidence>
<dbReference type="AlphaFoldDB" id="A0A8T1EJL3"/>
<organism evidence="3 4">
    <name type="scientific">Phytophthora cactorum</name>
    <dbReference type="NCBI Taxonomy" id="29920"/>
    <lineage>
        <taxon>Eukaryota</taxon>
        <taxon>Sar</taxon>
        <taxon>Stramenopiles</taxon>
        <taxon>Oomycota</taxon>
        <taxon>Peronosporomycetes</taxon>
        <taxon>Peronosporales</taxon>
        <taxon>Peronosporaceae</taxon>
        <taxon>Phytophthora</taxon>
    </lineage>
</organism>
<dbReference type="Proteomes" id="UP000774804">
    <property type="component" value="Unassembled WGS sequence"/>
</dbReference>